<evidence type="ECO:0000256" key="1">
    <source>
        <dbReference type="SAM" id="MobiDB-lite"/>
    </source>
</evidence>
<feature type="region of interest" description="Disordered" evidence="1">
    <location>
        <begin position="391"/>
        <end position="412"/>
    </location>
</feature>
<evidence type="ECO:0000313" key="3">
    <source>
        <dbReference type="Proteomes" id="UP000631114"/>
    </source>
</evidence>
<feature type="non-terminal residue" evidence="2">
    <location>
        <position position="1"/>
    </location>
</feature>
<dbReference type="EMBL" id="JADFTS010000001">
    <property type="protein sequence ID" value="KAF9624929.1"/>
    <property type="molecule type" value="Genomic_DNA"/>
</dbReference>
<protein>
    <submittedName>
        <fullName evidence="2">Uncharacterized protein</fullName>
    </submittedName>
</protein>
<evidence type="ECO:0000313" key="2">
    <source>
        <dbReference type="EMBL" id="KAF9624929.1"/>
    </source>
</evidence>
<gene>
    <name evidence="2" type="ORF">IFM89_015649</name>
</gene>
<dbReference type="Proteomes" id="UP000631114">
    <property type="component" value="Unassembled WGS sequence"/>
</dbReference>
<reference evidence="2 3" key="1">
    <citation type="submission" date="2020-10" db="EMBL/GenBank/DDBJ databases">
        <title>The Coptis chinensis genome and diversification of protoberbering-type alkaloids.</title>
        <authorList>
            <person name="Wang B."/>
            <person name="Shu S."/>
            <person name="Song C."/>
            <person name="Liu Y."/>
        </authorList>
    </citation>
    <scope>NUCLEOTIDE SEQUENCE [LARGE SCALE GENOMIC DNA]</scope>
    <source>
        <strain evidence="2">HL-2020</strain>
        <tissue evidence="2">Leaf</tissue>
    </source>
</reference>
<feature type="compositionally biased region" description="Polar residues" evidence="1">
    <location>
        <begin position="116"/>
        <end position="126"/>
    </location>
</feature>
<name>A0A835IWY6_9MAGN</name>
<comment type="caution">
    <text evidence="2">The sequence shown here is derived from an EMBL/GenBank/DDBJ whole genome shotgun (WGS) entry which is preliminary data.</text>
</comment>
<proteinExistence type="predicted"/>
<dbReference type="AlphaFoldDB" id="A0A835IWY6"/>
<feature type="region of interest" description="Disordered" evidence="1">
    <location>
        <begin position="92"/>
        <end position="177"/>
    </location>
</feature>
<accession>A0A835IWY6</accession>
<keyword evidence="3" id="KW-1185">Reference proteome</keyword>
<feature type="region of interest" description="Disordered" evidence="1">
    <location>
        <begin position="366"/>
        <end position="385"/>
    </location>
</feature>
<organism evidence="2 3">
    <name type="scientific">Coptis chinensis</name>
    <dbReference type="NCBI Taxonomy" id="261450"/>
    <lineage>
        <taxon>Eukaryota</taxon>
        <taxon>Viridiplantae</taxon>
        <taxon>Streptophyta</taxon>
        <taxon>Embryophyta</taxon>
        <taxon>Tracheophyta</taxon>
        <taxon>Spermatophyta</taxon>
        <taxon>Magnoliopsida</taxon>
        <taxon>Ranunculales</taxon>
        <taxon>Ranunculaceae</taxon>
        <taxon>Coptidoideae</taxon>
        <taxon>Coptis</taxon>
    </lineage>
</organism>
<sequence>GFRKGYPFSKGLDWFTDSKTHPGAVSPLLQSIRDLGKDQYPVLGLDSDTIYPVLSHPSFYNINDHVHPLYRTPLPPKSSKISVKKARKIIGPPISRLKVKPSHSSQSHSSRFPTAVTLSLTTNFPSISDREGSSSPPMKFPPAPKLFPDRDFSDDDAPDPRVSNGPQKKRRGRPLTSADSALRNSFVALSMFQGAHLPLDLDYSREDTLPSHHASFCQSLERMTLDALRIFRELNDALSENEKMVVELQGSATRPGLRSKYDDVCGQLKDAHAEIDTLKSNLDALGKSQAADLKKRVAEKEKELHNCFIGEISKLQTQYQREALEYVEQMKGRKMARVGKTSSTPEVATGETSLAIVRHLVPEDQPLTPLAEPDSPMAETQEDVAVDPLNITEKTIEEESPPGAVDDAPVVE</sequence>